<protein>
    <submittedName>
        <fullName evidence="2">Uncharacterized protein</fullName>
    </submittedName>
</protein>
<sequence>MTTTTENRVGRSILILEMEKKRRTNISFFDERIAFWSQKKSAFTSEMFKNLEFSIFPFETSEEDHQCQLELHRKRRGSN</sequence>
<accession>A0A1I7U7X2</accession>
<proteinExistence type="predicted"/>
<keyword evidence="1" id="KW-1185">Reference proteome</keyword>
<reference evidence="2" key="1">
    <citation type="submission" date="2016-11" db="UniProtKB">
        <authorList>
            <consortium name="WormBaseParasite"/>
        </authorList>
    </citation>
    <scope>IDENTIFICATION</scope>
</reference>
<name>A0A1I7U7X2_9PELO</name>
<evidence type="ECO:0000313" key="2">
    <source>
        <dbReference type="WBParaSite" id="Csp11.Scaffold629.g15756.t1"/>
    </source>
</evidence>
<evidence type="ECO:0000313" key="1">
    <source>
        <dbReference type="Proteomes" id="UP000095282"/>
    </source>
</evidence>
<dbReference type="WBParaSite" id="Csp11.Scaffold629.g15756.t1">
    <property type="protein sequence ID" value="Csp11.Scaffold629.g15756.t1"/>
    <property type="gene ID" value="Csp11.Scaffold629.g15756"/>
</dbReference>
<organism evidence="1 2">
    <name type="scientific">Caenorhabditis tropicalis</name>
    <dbReference type="NCBI Taxonomy" id="1561998"/>
    <lineage>
        <taxon>Eukaryota</taxon>
        <taxon>Metazoa</taxon>
        <taxon>Ecdysozoa</taxon>
        <taxon>Nematoda</taxon>
        <taxon>Chromadorea</taxon>
        <taxon>Rhabditida</taxon>
        <taxon>Rhabditina</taxon>
        <taxon>Rhabditomorpha</taxon>
        <taxon>Rhabditoidea</taxon>
        <taxon>Rhabditidae</taxon>
        <taxon>Peloderinae</taxon>
        <taxon>Caenorhabditis</taxon>
    </lineage>
</organism>
<dbReference type="AlphaFoldDB" id="A0A1I7U7X2"/>
<dbReference type="Proteomes" id="UP000095282">
    <property type="component" value="Unplaced"/>
</dbReference>